<evidence type="ECO:0000313" key="10">
    <source>
        <dbReference type="Proteomes" id="UP001589645"/>
    </source>
</evidence>
<feature type="chain" id="PRO_5047105481" evidence="7">
    <location>
        <begin position="24"/>
        <end position="318"/>
    </location>
</feature>
<dbReference type="RefSeq" id="WP_390193864.1">
    <property type="nucleotide sequence ID" value="NZ_JBHMEP010000003.1"/>
</dbReference>
<dbReference type="EMBL" id="JBHMEP010000003">
    <property type="protein sequence ID" value="MFB9136067.1"/>
    <property type="molecule type" value="Genomic_DNA"/>
</dbReference>
<accession>A0ABV5HQ60</accession>
<dbReference type="InterPro" id="IPR033870">
    <property type="entry name" value="FatB"/>
</dbReference>
<dbReference type="InterPro" id="IPR002491">
    <property type="entry name" value="ABC_transptr_periplasmic_BD"/>
</dbReference>
<feature type="domain" description="Fe/B12 periplasmic-binding" evidence="8">
    <location>
        <begin position="43"/>
        <end position="318"/>
    </location>
</feature>
<keyword evidence="4" id="KW-0408">Iron</keyword>
<comment type="subcellular location">
    <subcellularLocation>
        <location evidence="1">Cell envelope</location>
    </subcellularLocation>
</comment>
<dbReference type="SUPFAM" id="SSF53807">
    <property type="entry name" value="Helical backbone' metal receptor"/>
    <property type="match status" value="1"/>
</dbReference>
<name>A0ABV5HQ60_9VIBR</name>
<dbReference type="InterPro" id="IPR051313">
    <property type="entry name" value="Bact_iron-sidero_bind"/>
</dbReference>
<evidence type="ECO:0000256" key="6">
    <source>
        <dbReference type="SAM" id="MobiDB-lite"/>
    </source>
</evidence>
<evidence type="ECO:0000256" key="7">
    <source>
        <dbReference type="SAM" id="SignalP"/>
    </source>
</evidence>
<keyword evidence="10" id="KW-1185">Reference proteome</keyword>
<dbReference type="PANTHER" id="PTHR30532:SF28">
    <property type="entry name" value="PETROBACTIN-BINDING PROTEIN YCLQ"/>
    <property type="match status" value="1"/>
</dbReference>
<feature type="compositionally biased region" description="Basic and acidic residues" evidence="6">
    <location>
        <begin position="224"/>
        <end position="233"/>
    </location>
</feature>
<dbReference type="Proteomes" id="UP001589645">
    <property type="component" value="Unassembled WGS sequence"/>
</dbReference>
<comment type="similarity">
    <text evidence="2">Belongs to the bacterial solute-binding protein 8 family.</text>
</comment>
<comment type="caution">
    <text evidence="9">The sequence shown here is derived from an EMBL/GenBank/DDBJ whole genome shotgun (WGS) entry which is preliminary data.</text>
</comment>
<keyword evidence="4" id="KW-0406">Ion transport</keyword>
<keyword evidence="5 7" id="KW-0732">Signal</keyword>
<dbReference type="Pfam" id="PF01497">
    <property type="entry name" value="Peripla_BP_2"/>
    <property type="match status" value="1"/>
</dbReference>
<keyword evidence="4" id="KW-0410">Iron transport</keyword>
<dbReference type="CDD" id="cd01140">
    <property type="entry name" value="FatB"/>
    <property type="match status" value="1"/>
</dbReference>
<evidence type="ECO:0000256" key="1">
    <source>
        <dbReference type="ARBA" id="ARBA00004196"/>
    </source>
</evidence>
<organism evidence="9 10">
    <name type="scientific">Vibrio olivae</name>
    <dbReference type="NCBI Taxonomy" id="1243002"/>
    <lineage>
        <taxon>Bacteria</taxon>
        <taxon>Pseudomonadati</taxon>
        <taxon>Pseudomonadota</taxon>
        <taxon>Gammaproteobacteria</taxon>
        <taxon>Vibrionales</taxon>
        <taxon>Vibrionaceae</taxon>
        <taxon>Vibrio</taxon>
    </lineage>
</organism>
<evidence type="ECO:0000256" key="2">
    <source>
        <dbReference type="ARBA" id="ARBA00008814"/>
    </source>
</evidence>
<feature type="region of interest" description="Disordered" evidence="6">
    <location>
        <begin position="212"/>
        <end position="233"/>
    </location>
</feature>
<evidence type="ECO:0000259" key="8">
    <source>
        <dbReference type="PROSITE" id="PS50983"/>
    </source>
</evidence>
<feature type="signal peptide" evidence="7">
    <location>
        <begin position="1"/>
        <end position="23"/>
    </location>
</feature>
<sequence length="318" mass="34566">MKKWLVGLVLFTSLFSIVRPAFAFPVTVNHAQGTTVIERAPQRVAVFDLATLDTMSALGVRAAGVPGTVMPTYLEQYADDSYVKIGSLFEPDYDALKSLNPDLIIVAGRSARAYEALSQLAPTLDLTIDPAHFVDGVEHNLALLGDIFNQQQKAQQLQSELDSKLSKLRSQAAEQGSGLVLFTVNGHVMAHAPGERFGMLYELTGLTSVLSANPSSGSKGRPKPGSEEAKKQQVERQKRLNAALKADPNWMFILDRGAATGGEGQAVDTLSEMENVTDTSAWKDEHVYYLNPKAWYLATGGYQSVSKTVDDLGTRFTQ</sequence>
<evidence type="ECO:0000313" key="9">
    <source>
        <dbReference type="EMBL" id="MFB9136067.1"/>
    </source>
</evidence>
<evidence type="ECO:0000256" key="4">
    <source>
        <dbReference type="ARBA" id="ARBA00022496"/>
    </source>
</evidence>
<protein>
    <submittedName>
        <fullName evidence="9">Siderophore ABC transporter substrate-binding protein</fullName>
    </submittedName>
</protein>
<gene>
    <name evidence="9" type="ORF">ACFFUV_13930</name>
</gene>
<proteinExistence type="inferred from homology"/>
<evidence type="ECO:0000256" key="3">
    <source>
        <dbReference type="ARBA" id="ARBA00022448"/>
    </source>
</evidence>
<evidence type="ECO:0000256" key="5">
    <source>
        <dbReference type="ARBA" id="ARBA00022729"/>
    </source>
</evidence>
<dbReference type="PANTHER" id="PTHR30532">
    <property type="entry name" value="IRON III DICITRATE-BINDING PERIPLASMIC PROTEIN"/>
    <property type="match status" value="1"/>
</dbReference>
<keyword evidence="3" id="KW-0813">Transport</keyword>
<reference evidence="9 10" key="1">
    <citation type="submission" date="2024-09" db="EMBL/GenBank/DDBJ databases">
        <authorList>
            <person name="Sun Q."/>
            <person name="Mori K."/>
        </authorList>
    </citation>
    <scope>NUCLEOTIDE SEQUENCE [LARGE SCALE GENOMIC DNA]</scope>
    <source>
        <strain evidence="9 10">CECT 8064</strain>
    </source>
</reference>
<dbReference type="Gene3D" id="3.40.50.1980">
    <property type="entry name" value="Nitrogenase molybdenum iron protein domain"/>
    <property type="match status" value="2"/>
</dbReference>
<dbReference type="PROSITE" id="PS50983">
    <property type="entry name" value="FE_B12_PBP"/>
    <property type="match status" value="1"/>
</dbReference>